<comment type="caution">
    <text evidence="2">The sequence shown here is derived from an EMBL/GenBank/DDBJ whole genome shotgun (WGS) entry which is preliminary data.</text>
</comment>
<dbReference type="SUPFAM" id="SSF81901">
    <property type="entry name" value="HCP-like"/>
    <property type="match status" value="1"/>
</dbReference>
<organism evidence="2 3">
    <name type="scientific">Tritrichomonas musculus</name>
    <dbReference type="NCBI Taxonomy" id="1915356"/>
    <lineage>
        <taxon>Eukaryota</taxon>
        <taxon>Metamonada</taxon>
        <taxon>Parabasalia</taxon>
        <taxon>Tritrichomonadida</taxon>
        <taxon>Tritrichomonadidae</taxon>
        <taxon>Tritrichomonas</taxon>
    </lineage>
</organism>
<sequence>MCPHQNLFLFIEMNRKECLNDSTNNFTFISKNKKYQCNVNGAISSNIIKELRDKDPNIYYYEYDFDDQNNEFQLICDYFNFKELTITIKNMNSLNQIANDLQITNISDSINDFISFYDDIFHKSDVISEIFDQLYHIDELSIEAVKDYIIKSIWIQSYDNILELAAFILQVARTSYNLQFYLIELLILLNNSSDETNHLNQLLPFIIKQIMSSFFKSPYLCSFAYKMIKKEIISIDRMIDETYFLYNNLKKEYLNNIILWFFPELLEIEEFVKDKILNCIIFDLNQKVYDIVNLSTENNIENFKKMRDSGVPDDKIAQAIIEDDVNALQTFISQNNINVISSYICFYLYDFDDDITLINYAAKNGSIKCFKYLLLNHSPVDISTFKYSIIGRNVEIIRIVDNYLNEHDVDITENISNVITQSIITHNYDIFDWLLENKLNLSKNKDLFYYAKIAADNGNLYSLTKLFENGLVLNDDSDEKNDDVKDIIIKASKRGFYQLTQILLSIVDISSYGNFYSSVSFGNLSLFKLFCSKQNKLLFRNNRYLYSAIKKGHINIVKYIIEEFNEPDQKEPIQNFFKYSMTSKNIDIFNYLEQRFDFQYLIDYFKFTSDDFISVLLYSCIPKNIEPIKKFIDFIVINFPECDLTNLLIHFAKCLNEESCLYLINQNVQLNQKTILENYQIFGFGDGSIALKLIEISDYSFKKTLSCLFMDESIKTKNYQISIKLIDQNLIYKNCLFDIVESHNVELVDKILQINSKPYFINQFSDSGTVLNIAVKNNDMQIIQRLLSIPGININSYEPKNGDTPLISAIKNKNNELAILLINNPQTNINWRNMKQHTALTLAIYNQMEDVVLNIINHESFDPEESNLDYAFYISSNHFAEQLSLIEGLDVNYCHEEQSKETKKTLFKTTLMHAIKNEQFDKIDIIINHKSFDQEKSLIINAILLSMEMNQKAIYQKLLNIVDINVAKKFYKYHSHALNHEKKECLQNAFETREKTIDKNIFYQIFFLSPLEIKRKLIEYDLKNNHLIDFEQLLPNGKSFYTQINKETNDISSTVQLFLENNVDPNCPDKFGVYPLEHAIKMGSLSFVQTLIKSEKIDFSIKLKNTQETFLHLAARYNSQNILSEIYQFTENDINSLDIYGETPIIKAIYANNEKNIMLLNRINENDTSALFVITNGDENIYLNGKEASIYYKLQADNGSSKGMNHYGRILNNGWGIPIDREMACLYYKLAAENNNDVGLNNYGYMLTHGIGTKIDYKKAIKCLKKAIIHGNITAMVNYGYMLDNGLGVQVDHDEASRYYDLVAEKGKVALISKFASFFENGLKIPVNEREACRYYKIAADKGDMNAVFHYGRMLETGFGIEKNTEMAIKYYSMAAKKGHKEAEMALEKLKT</sequence>
<dbReference type="InterPro" id="IPR006597">
    <property type="entry name" value="Sel1-like"/>
</dbReference>
<comment type="similarity">
    <text evidence="1">Belongs to the sel-1 family.</text>
</comment>
<dbReference type="SUPFAM" id="SSF48403">
    <property type="entry name" value="Ankyrin repeat"/>
    <property type="match status" value="3"/>
</dbReference>
<evidence type="ECO:0000313" key="2">
    <source>
        <dbReference type="EMBL" id="KAK8881520.1"/>
    </source>
</evidence>
<evidence type="ECO:0000256" key="1">
    <source>
        <dbReference type="ARBA" id="ARBA00038101"/>
    </source>
</evidence>
<accession>A0ABR2JRH9</accession>
<evidence type="ECO:0000313" key="3">
    <source>
        <dbReference type="Proteomes" id="UP001470230"/>
    </source>
</evidence>
<dbReference type="SMART" id="SM00671">
    <property type="entry name" value="SEL1"/>
    <property type="match status" value="5"/>
</dbReference>
<dbReference type="InterPro" id="IPR002110">
    <property type="entry name" value="Ankyrin_rpt"/>
</dbReference>
<name>A0ABR2JRH9_9EUKA</name>
<dbReference type="Pfam" id="PF08238">
    <property type="entry name" value="Sel1"/>
    <property type="match status" value="5"/>
</dbReference>
<reference evidence="2 3" key="1">
    <citation type="submission" date="2024-04" db="EMBL/GenBank/DDBJ databases">
        <title>Tritrichomonas musculus Genome.</title>
        <authorList>
            <person name="Alves-Ferreira E."/>
            <person name="Grigg M."/>
            <person name="Lorenzi H."/>
            <person name="Galac M."/>
        </authorList>
    </citation>
    <scope>NUCLEOTIDE SEQUENCE [LARGE SCALE GENOMIC DNA]</scope>
    <source>
        <strain evidence="2 3">EAF2021</strain>
    </source>
</reference>
<dbReference type="PANTHER" id="PTHR11102">
    <property type="entry name" value="SEL-1-LIKE PROTEIN"/>
    <property type="match status" value="1"/>
</dbReference>
<dbReference type="PANTHER" id="PTHR11102:SF160">
    <property type="entry name" value="ERAD-ASSOCIATED E3 UBIQUITIN-PROTEIN LIGASE COMPONENT HRD3"/>
    <property type="match status" value="1"/>
</dbReference>
<gene>
    <name evidence="2" type="ORF">M9Y10_004260</name>
</gene>
<dbReference type="Gene3D" id="1.25.40.20">
    <property type="entry name" value="Ankyrin repeat-containing domain"/>
    <property type="match status" value="3"/>
</dbReference>
<proteinExistence type="inferred from homology"/>
<dbReference type="EMBL" id="JAPFFF010000010">
    <property type="protein sequence ID" value="KAK8881520.1"/>
    <property type="molecule type" value="Genomic_DNA"/>
</dbReference>
<dbReference type="InterPro" id="IPR011990">
    <property type="entry name" value="TPR-like_helical_dom_sf"/>
</dbReference>
<evidence type="ECO:0008006" key="4">
    <source>
        <dbReference type="Google" id="ProtNLM"/>
    </source>
</evidence>
<protein>
    <recommendedName>
        <fullName evidence="4">Ankyrin repeat protein</fullName>
    </recommendedName>
</protein>
<dbReference type="Gene3D" id="1.25.40.10">
    <property type="entry name" value="Tetratricopeptide repeat domain"/>
    <property type="match status" value="1"/>
</dbReference>
<keyword evidence="3" id="KW-1185">Reference proteome</keyword>
<dbReference type="InterPro" id="IPR036770">
    <property type="entry name" value="Ankyrin_rpt-contain_sf"/>
</dbReference>
<dbReference type="SMART" id="SM00248">
    <property type="entry name" value="ANK"/>
    <property type="match status" value="12"/>
</dbReference>
<dbReference type="Proteomes" id="UP001470230">
    <property type="component" value="Unassembled WGS sequence"/>
</dbReference>
<dbReference type="InterPro" id="IPR050767">
    <property type="entry name" value="Sel1_AlgK"/>
</dbReference>
<dbReference type="Pfam" id="PF12796">
    <property type="entry name" value="Ank_2"/>
    <property type="match status" value="2"/>
</dbReference>